<accession>A0ABP2Y834</accession>
<gene>
    <name evidence="1" type="ORF">HMPREF0653_01133</name>
</gene>
<sequence length="93" mass="10543">MIAFANFAKDNYPLQFARAGSSRGRVFCKLNNSSFRSAQANNVWGGIVTHKQIMYGVENRNPFAKRHALQRKQVHFTLIGNIFAKNSKEILTV</sequence>
<protein>
    <submittedName>
        <fullName evidence="1">Uncharacterized protein</fullName>
    </submittedName>
</protein>
<reference evidence="1 2" key="1">
    <citation type="submission" date="2013-06" db="EMBL/GenBank/DDBJ databases">
        <authorList>
            <person name="Weinstock G."/>
            <person name="Sodergren E."/>
            <person name="Lobos E.A."/>
            <person name="Fulton L."/>
            <person name="Fulton R."/>
            <person name="Courtney L."/>
            <person name="Fronick C."/>
            <person name="O'Laughlin M."/>
            <person name="Godfrey J."/>
            <person name="Wilson R.M."/>
            <person name="Miner T."/>
            <person name="Farmer C."/>
            <person name="Delehaunty K."/>
            <person name="Cordes M."/>
            <person name="Minx P."/>
            <person name="Tomlinson C."/>
            <person name="Chen J."/>
            <person name="Wollam A."/>
            <person name="Pepin K.H."/>
            <person name="Bhonagiri V."/>
            <person name="Zhang X."/>
            <person name="Warren W."/>
            <person name="Mitreva M."/>
            <person name="Mardis E.R."/>
            <person name="Wilson R.K."/>
        </authorList>
    </citation>
    <scope>NUCLEOTIDE SEQUENCE [LARGE SCALE GENOMIC DNA]</scope>
    <source>
        <strain evidence="1 2">ATCC 29426</strain>
    </source>
</reference>
<dbReference type="EMBL" id="AWUY01000080">
    <property type="protein sequence ID" value="ERJ77402.1"/>
    <property type="molecule type" value="Genomic_DNA"/>
</dbReference>
<keyword evidence="2" id="KW-1185">Reference proteome</keyword>
<evidence type="ECO:0000313" key="2">
    <source>
        <dbReference type="Proteomes" id="UP000016660"/>
    </source>
</evidence>
<organism evidence="1 2">
    <name type="scientific">Prevotella disiens JCM 6334 = ATCC 29426</name>
    <dbReference type="NCBI Taxonomy" id="1235811"/>
    <lineage>
        <taxon>Bacteria</taxon>
        <taxon>Pseudomonadati</taxon>
        <taxon>Bacteroidota</taxon>
        <taxon>Bacteroidia</taxon>
        <taxon>Bacteroidales</taxon>
        <taxon>Prevotellaceae</taxon>
        <taxon>Prevotella</taxon>
    </lineage>
</organism>
<dbReference type="Proteomes" id="UP000016660">
    <property type="component" value="Unassembled WGS sequence"/>
</dbReference>
<name>A0ABP2Y834_9BACT</name>
<evidence type="ECO:0000313" key="1">
    <source>
        <dbReference type="EMBL" id="ERJ77402.1"/>
    </source>
</evidence>
<proteinExistence type="predicted"/>
<comment type="caution">
    <text evidence="1">The sequence shown here is derived from an EMBL/GenBank/DDBJ whole genome shotgun (WGS) entry which is preliminary data.</text>
</comment>